<organism evidence="1 2">
    <name type="scientific">Rhabditophanes sp. KR3021</name>
    <dbReference type="NCBI Taxonomy" id="114890"/>
    <lineage>
        <taxon>Eukaryota</taxon>
        <taxon>Metazoa</taxon>
        <taxon>Ecdysozoa</taxon>
        <taxon>Nematoda</taxon>
        <taxon>Chromadorea</taxon>
        <taxon>Rhabditida</taxon>
        <taxon>Tylenchina</taxon>
        <taxon>Panagrolaimomorpha</taxon>
        <taxon>Strongyloidoidea</taxon>
        <taxon>Alloionematidae</taxon>
        <taxon>Rhabditophanes</taxon>
    </lineage>
</organism>
<sequence>MAKPVSSSNNNTWAEVLCCNQCSELFSIRNPPVNLLCNIICKNCLHQFVEGSESSVVCDCYLTSPAHKQNALTYPINHVLLKIFRDPEADLTVKLNESEEFGKERNRVDEVLVEMALQLKKIECEKGGAIWSETLSTQIQKKVIRLISCQLMEQEGRFNLLRHIKGLVERIIMEFSTKLQNSHTISNQLWTSVRQRGCQFLGPSMQDDILKLVCLALEKGAEISRKNLVMYVVQMLSADYPQISKTSVGHVVQLLYRASCFTVIKRDGESSLMRLKEEFRNYPGLRAEHDTQVVQIALEAKIRISPDQWSSLLYGDQDHKSHIQSIIDRLLSPMSFSDAVNELIDLNSKNDDLLNLKGLLPFFDIIKEINITNKEQCAWPKLVQFIQAGGEILKGYSQFKKLQKEKLLTRKNSDSSQRGNGSKSFYKTRLCREVFNGFPCSKGEKCTFAHSQNELRNGNNSMIKDPVTKFIGNNYQPNSNDNQIMGGQRRFTIPQIPAPLVINQQQGIQMMPYYAQQQMPPGDRCLPPSPFPFVPQSPNMMMEIQRPGPSFYFPSQPPTPVPNHPPNTPAFFDGVSGSISYVSTPVFQHYYPPITPTFARQYESNPFDEGMRKEDKPKPHPLNLHGRKDKNGKRMYQTNDAFKKMSIAEEEEQQHHVSRLVAESLFRDNSDIHEQQQSQYYEYNPNSNGMGVNYANLPGTPLQSPMNIGMYNNMGGIITYPDRFHYPNPQYSMPKTPTSKRLAYIWETSK</sequence>
<dbReference type="WBParaSite" id="RSKR_0000108000.1">
    <property type="protein sequence ID" value="RSKR_0000108000.1"/>
    <property type="gene ID" value="RSKR_0000108000"/>
</dbReference>
<accession>A0AC35TIQ0</accession>
<protein>
    <submittedName>
        <fullName evidence="2">RING-type E3 ubiquitin transferase</fullName>
    </submittedName>
</protein>
<reference evidence="2" key="1">
    <citation type="submission" date="2016-11" db="UniProtKB">
        <authorList>
            <consortium name="WormBaseParasite"/>
        </authorList>
    </citation>
    <scope>IDENTIFICATION</scope>
    <source>
        <strain evidence="2">KR3021</strain>
    </source>
</reference>
<name>A0AC35TIQ0_9BILA</name>
<evidence type="ECO:0000313" key="2">
    <source>
        <dbReference type="WBParaSite" id="RSKR_0000108000.1"/>
    </source>
</evidence>
<evidence type="ECO:0000313" key="1">
    <source>
        <dbReference type="Proteomes" id="UP000095286"/>
    </source>
</evidence>
<dbReference type="Proteomes" id="UP000095286">
    <property type="component" value="Unplaced"/>
</dbReference>
<proteinExistence type="predicted"/>